<dbReference type="Proteomes" id="UP000269721">
    <property type="component" value="Unassembled WGS sequence"/>
</dbReference>
<dbReference type="InterPro" id="IPR017441">
    <property type="entry name" value="Protein_kinase_ATP_BS"/>
</dbReference>
<evidence type="ECO:0000256" key="2">
    <source>
        <dbReference type="ARBA" id="ARBA00022679"/>
    </source>
</evidence>
<dbReference type="PROSITE" id="PS00107">
    <property type="entry name" value="PROTEIN_KINASE_ATP"/>
    <property type="match status" value="1"/>
</dbReference>
<evidence type="ECO:0000256" key="6">
    <source>
        <dbReference type="PROSITE-ProRule" id="PRU10141"/>
    </source>
</evidence>
<dbReference type="Gene3D" id="1.10.510.10">
    <property type="entry name" value="Transferase(Phosphotransferase) domain 1"/>
    <property type="match status" value="1"/>
</dbReference>
<evidence type="ECO:0000256" key="1">
    <source>
        <dbReference type="ARBA" id="ARBA00022527"/>
    </source>
</evidence>
<feature type="compositionally biased region" description="Acidic residues" evidence="7">
    <location>
        <begin position="245"/>
        <end position="256"/>
    </location>
</feature>
<proteinExistence type="predicted"/>
<evidence type="ECO:0000313" key="9">
    <source>
        <dbReference type="EMBL" id="RKO82935.1"/>
    </source>
</evidence>
<feature type="binding site" evidence="6">
    <location>
        <position position="424"/>
    </location>
    <ligand>
        <name>ATP</name>
        <dbReference type="ChEBI" id="CHEBI:30616"/>
    </ligand>
</feature>
<feature type="region of interest" description="Disordered" evidence="7">
    <location>
        <begin position="1"/>
        <end position="397"/>
    </location>
</feature>
<keyword evidence="1" id="KW-0723">Serine/threonine-protein kinase</keyword>
<evidence type="ECO:0000313" key="10">
    <source>
        <dbReference type="Proteomes" id="UP000269721"/>
    </source>
</evidence>
<feature type="compositionally biased region" description="Low complexity" evidence="7">
    <location>
        <begin position="98"/>
        <end position="116"/>
    </location>
</feature>
<dbReference type="Gene3D" id="3.30.200.20">
    <property type="entry name" value="Phosphorylase Kinase, domain 1"/>
    <property type="match status" value="1"/>
</dbReference>
<keyword evidence="3 6" id="KW-0547">Nucleotide-binding</keyword>
<name>A0A4P9VVS1_9FUNG</name>
<feature type="compositionally biased region" description="Low complexity" evidence="7">
    <location>
        <begin position="282"/>
        <end position="295"/>
    </location>
</feature>
<sequence length="527" mass="56158">MSTFSAEIFHPGLLDSQPNRPSKVSPRASTTSAPNSSAGAAASSSSSSLASAASSAASSPATSPGADSGPPSIARTPSASSIKSGGSDGYNERGSGAHNSHNSTPSSPNLTLPPRRNILYRIFHPHEEKHHASPVSAEAPGHPVSAAAPPDARWGRSRRTYGSGSEAESEDDYHSDDSVDSDGVFSKSVGSRPRQNSLAEAMARAEREKAEKTRAKEKKTAVPPARSTSVKSRAKPTGMFASSDDSSDPESSDPEASEGPKRSASRTSLFKDLLHGGRSKSKSTSGPSSPVSAHSLATPQPPASSSDAKSSDSDTDHGDHGHHNLFKDLIMNHRGKRSPSVSKGSPPPSHDSHSSSSSHSAIDAGKPPMIGRAQPEPARPAMSRSQSETSLSKYGKKEEVLGRGANAVVRLCTPLNSGKKYAIKEFRKRRKDETQVRIRVRLVIGWKGRRRNAFGDEAIWLHREYVKKLIAEFCISSTLHNENVVSTVDLIQDEKRQWCVVMEYCAGGDLYSRIHSGSLTDSSEVNW</sequence>
<feature type="compositionally biased region" description="Polar residues" evidence="7">
    <location>
        <begin position="383"/>
        <end position="392"/>
    </location>
</feature>
<dbReference type="PANTHER" id="PTHR24349">
    <property type="entry name" value="SERINE/THREONINE-PROTEIN KINASE"/>
    <property type="match status" value="1"/>
</dbReference>
<evidence type="ECO:0000259" key="8">
    <source>
        <dbReference type="PROSITE" id="PS50011"/>
    </source>
</evidence>
<dbReference type="AlphaFoldDB" id="A0A4P9VVS1"/>
<keyword evidence="4" id="KW-0418">Kinase</keyword>
<dbReference type="OrthoDB" id="6513151at2759"/>
<evidence type="ECO:0000256" key="5">
    <source>
        <dbReference type="ARBA" id="ARBA00022840"/>
    </source>
</evidence>
<keyword evidence="2" id="KW-0808">Transferase</keyword>
<dbReference type="GO" id="GO:0005524">
    <property type="term" value="F:ATP binding"/>
    <property type="evidence" value="ECO:0007669"/>
    <property type="project" value="UniProtKB-UniRule"/>
</dbReference>
<evidence type="ECO:0000256" key="4">
    <source>
        <dbReference type="ARBA" id="ARBA00022777"/>
    </source>
</evidence>
<dbReference type="GO" id="GO:0004674">
    <property type="term" value="F:protein serine/threonine kinase activity"/>
    <property type="evidence" value="ECO:0007669"/>
    <property type="project" value="UniProtKB-KW"/>
</dbReference>
<feature type="compositionally biased region" description="Low complexity" evidence="7">
    <location>
        <begin position="181"/>
        <end position="191"/>
    </location>
</feature>
<feature type="compositionally biased region" description="Acidic residues" evidence="7">
    <location>
        <begin position="167"/>
        <end position="180"/>
    </location>
</feature>
<dbReference type="InterPro" id="IPR011009">
    <property type="entry name" value="Kinase-like_dom_sf"/>
</dbReference>
<feature type="compositionally biased region" description="Basic and acidic residues" evidence="7">
    <location>
        <begin position="309"/>
        <end position="326"/>
    </location>
</feature>
<accession>A0A4P9VVS1</accession>
<organism evidence="9 10">
    <name type="scientific">Blyttiomyces helicus</name>
    <dbReference type="NCBI Taxonomy" id="388810"/>
    <lineage>
        <taxon>Eukaryota</taxon>
        <taxon>Fungi</taxon>
        <taxon>Fungi incertae sedis</taxon>
        <taxon>Chytridiomycota</taxon>
        <taxon>Chytridiomycota incertae sedis</taxon>
        <taxon>Chytridiomycetes</taxon>
        <taxon>Chytridiomycetes incertae sedis</taxon>
        <taxon>Blyttiomyces</taxon>
    </lineage>
</organism>
<protein>
    <recommendedName>
        <fullName evidence="8">Protein kinase domain-containing protein</fullName>
    </recommendedName>
</protein>
<evidence type="ECO:0000256" key="7">
    <source>
        <dbReference type="SAM" id="MobiDB-lite"/>
    </source>
</evidence>
<keyword evidence="5 6" id="KW-0067">ATP-binding</keyword>
<reference evidence="10" key="1">
    <citation type="journal article" date="2018" name="Nat. Microbiol.">
        <title>Leveraging single-cell genomics to expand the fungal tree of life.</title>
        <authorList>
            <person name="Ahrendt S.R."/>
            <person name="Quandt C.A."/>
            <person name="Ciobanu D."/>
            <person name="Clum A."/>
            <person name="Salamov A."/>
            <person name="Andreopoulos B."/>
            <person name="Cheng J.F."/>
            <person name="Woyke T."/>
            <person name="Pelin A."/>
            <person name="Henrissat B."/>
            <person name="Reynolds N.K."/>
            <person name="Benny G.L."/>
            <person name="Smith M.E."/>
            <person name="James T.Y."/>
            <person name="Grigoriev I.V."/>
        </authorList>
    </citation>
    <scope>NUCLEOTIDE SEQUENCE [LARGE SCALE GENOMIC DNA]</scope>
</reference>
<feature type="compositionally biased region" description="Basic and acidic residues" evidence="7">
    <location>
        <begin position="203"/>
        <end position="220"/>
    </location>
</feature>
<dbReference type="PROSITE" id="PS50011">
    <property type="entry name" value="PROTEIN_KINASE_DOM"/>
    <property type="match status" value="1"/>
</dbReference>
<evidence type="ECO:0000256" key="3">
    <source>
        <dbReference type="ARBA" id="ARBA00022741"/>
    </source>
</evidence>
<dbReference type="InterPro" id="IPR000719">
    <property type="entry name" value="Prot_kinase_dom"/>
</dbReference>
<feature type="compositionally biased region" description="Low complexity" evidence="7">
    <location>
        <begin position="25"/>
        <end position="72"/>
    </location>
</feature>
<dbReference type="EMBL" id="ML001892">
    <property type="protein sequence ID" value="RKO82935.1"/>
    <property type="molecule type" value="Genomic_DNA"/>
</dbReference>
<feature type="domain" description="Protein kinase" evidence="8">
    <location>
        <begin position="395"/>
        <end position="527"/>
    </location>
</feature>
<dbReference type="SUPFAM" id="SSF56112">
    <property type="entry name" value="Protein kinase-like (PK-like)"/>
    <property type="match status" value="1"/>
</dbReference>
<dbReference type="InterPro" id="IPR050205">
    <property type="entry name" value="CDPK_Ser/Thr_kinases"/>
</dbReference>
<keyword evidence="10" id="KW-1185">Reference proteome</keyword>
<gene>
    <name evidence="9" type="ORF">BDK51DRAFT_51741</name>
</gene>
<feature type="compositionally biased region" description="Polar residues" evidence="7">
    <location>
        <begin position="75"/>
        <end position="84"/>
    </location>
</feature>